<evidence type="ECO:0000313" key="1">
    <source>
        <dbReference type="EMBL" id="KAJ7524459.1"/>
    </source>
</evidence>
<keyword evidence="2" id="KW-1185">Reference proteome</keyword>
<proteinExistence type="predicted"/>
<sequence>MRVGFAGSDSDFQFLDRKTVLRATMIVVGLLLLVLVFIACWHSILRWFRDSIFSVTEEHIRPPQELQRDEEQKLAGLKAVVVNMIPVMHYDKNASQSSDKWKSFCSECMICLSDFQDGEMIRVLPICGHLFHMQCVDVWFHLNTSCPVCRHNIGQGVAISASVCDEEIPEQVPEQVSASNRFLH</sequence>
<evidence type="ECO:0000313" key="2">
    <source>
        <dbReference type="Proteomes" id="UP001162992"/>
    </source>
</evidence>
<dbReference type="Proteomes" id="UP001162992">
    <property type="component" value="Chromosome 17"/>
</dbReference>
<organism evidence="1 2">
    <name type="scientific">Diphasiastrum complanatum</name>
    <name type="common">Issler's clubmoss</name>
    <name type="synonym">Lycopodium complanatum</name>
    <dbReference type="NCBI Taxonomy" id="34168"/>
    <lineage>
        <taxon>Eukaryota</taxon>
        <taxon>Viridiplantae</taxon>
        <taxon>Streptophyta</taxon>
        <taxon>Embryophyta</taxon>
        <taxon>Tracheophyta</taxon>
        <taxon>Lycopodiopsida</taxon>
        <taxon>Lycopodiales</taxon>
        <taxon>Lycopodiaceae</taxon>
        <taxon>Lycopodioideae</taxon>
        <taxon>Diphasiastrum</taxon>
    </lineage>
</organism>
<comment type="caution">
    <text evidence="1">The sequence shown here is derived from an EMBL/GenBank/DDBJ whole genome shotgun (WGS) entry which is preliminary data.</text>
</comment>
<reference evidence="2" key="1">
    <citation type="journal article" date="2024" name="Proc. Natl. Acad. Sci. U.S.A.">
        <title>Extraordinary preservation of gene collinearity over three hundred million years revealed in homosporous lycophytes.</title>
        <authorList>
            <person name="Li C."/>
            <person name="Wickell D."/>
            <person name="Kuo L.Y."/>
            <person name="Chen X."/>
            <person name="Nie B."/>
            <person name="Liao X."/>
            <person name="Peng D."/>
            <person name="Ji J."/>
            <person name="Jenkins J."/>
            <person name="Williams M."/>
            <person name="Shu S."/>
            <person name="Plott C."/>
            <person name="Barry K."/>
            <person name="Rajasekar S."/>
            <person name="Grimwood J."/>
            <person name="Han X."/>
            <person name="Sun S."/>
            <person name="Hou Z."/>
            <person name="He W."/>
            <person name="Dai G."/>
            <person name="Sun C."/>
            <person name="Schmutz J."/>
            <person name="Leebens-Mack J.H."/>
            <person name="Li F.W."/>
            <person name="Wang L."/>
        </authorList>
    </citation>
    <scope>NUCLEOTIDE SEQUENCE [LARGE SCALE GENOMIC DNA]</scope>
    <source>
        <strain evidence="2">cv. PW_Plant_1</strain>
    </source>
</reference>
<name>A0ACC2B3T3_DIPCM</name>
<dbReference type="EMBL" id="CM055108">
    <property type="protein sequence ID" value="KAJ7524459.1"/>
    <property type="molecule type" value="Genomic_DNA"/>
</dbReference>
<accession>A0ACC2B3T3</accession>
<gene>
    <name evidence="1" type="ORF">O6H91_17G006600</name>
</gene>
<protein>
    <submittedName>
        <fullName evidence="1">Uncharacterized protein</fullName>
    </submittedName>
</protein>